<comment type="catalytic activity">
    <reaction evidence="4">
        <text>N-succinyl-L-glutamate 5-semialdehyde + NAD(+) + H2O = N-succinyl-L-glutamate + NADH + 2 H(+)</text>
        <dbReference type="Rhea" id="RHEA:10812"/>
        <dbReference type="ChEBI" id="CHEBI:15377"/>
        <dbReference type="ChEBI" id="CHEBI:15378"/>
        <dbReference type="ChEBI" id="CHEBI:57540"/>
        <dbReference type="ChEBI" id="CHEBI:57945"/>
        <dbReference type="ChEBI" id="CHEBI:58520"/>
        <dbReference type="ChEBI" id="CHEBI:58763"/>
        <dbReference type="EC" id="1.2.1.71"/>
    </reaction>
</comment>
<dbReference type="GO" id="GO:0043824">
    <property type="term" value="F:succinylglutamate-semialdehyde dehydrogenase activity"/>
    <property type="evidence" value="ECO:0007669"/>
    <property type="project" value="UniProtKB-EC"/>
</dbReference>
<dbReference type="InterPro" id="IPR016160">
    <property type="entry name" value="Ald_DH_CS_CYS"/>
</dbReference>
<dbReference type="InterPro" id="IPR016161">
    <property type="entry name" value="Ald_DH/histidinol_DH"/>
</dbReference>
<comment type="function">
    <text evidence="4">Catalyzes the NAD-dependent reduction of succinylglutamate semialdehyde into succinylglutamate.</text>
</comment>
<dbReference type="Gene3D" id="3.40.309.10">
    <property type="entry name" value="Aldehyde Dehydrogenase, Chain A, domain 2"/>
    <property type="match status" value="1"/>
</dbReference>
<sequence>MTTTLLTNVKQAHYINGEWVQGQGKLSRSIDPSDASLVWESNSASAEQVDMAIQAARGAFSNWANMDLADRLVIIDRFAELVKENSEKIAHTISRETGKPIWETRTEAAAMVGKVAISKQAYNERTGEKTTPMPGATARLRHKPHGVVAVFGPYNFPGHLPNGHIVPALIAGNTIVLKPSEQAPATSDFVLQLWEQAGLPKGVLNMVQGERDTGVALANHDGIDGLFFTGSPQVGHILHKDFAGHPGKILALEMGGNNPLLVSEKTENIDATVHEIIQSAFISAGQRCTCARRLLVPTGAHGDAVIAKLLETTSKLNIDRFDAAEQPFMGPVVSSQAADGLLQAYNNLIKLGAHSLYPMSRGPSDSGFVTPGIVDATDILSSLPDNEHFGPLLTVIRYSSMDEAMTIANNTRFGLSAGILSDDATEYDWFFRNSRAGIINWNRQTTGASSAAPFGGTGASGNHRSSAYYAADYCAYPVASIEVEALSVPDKLVPGLTL</sequence>
<evidence type="ECO:0000256" key="3">
    <source>
        <dbReference type="ARBA" id="ARBA00023027"/>
    </source>
</evidence>
<dbReference type="CDD" id="cd07095">
    <property type="entry name" value="ALDH_SGSD_AstD"/>
    <property type="match status" value="1"/>
</dbReference>
<dbReference type="NCBIfam" id="NF006992">
    <property type="entry name" value="PRK09457.1"/>
    <property type="match status" value="1"/>
</dbReference>
<organism evidence="7 8">
    <name type="scientific">Marinomonas phaeophyticola</name>
    <dbReference type="NCBI Taxonomy" id="3004091"/>
    <lineage>
        <taxon>Bacteria</taxon>
        <taxon>Pseudomonadati</taxon>
        <taxon>Pseudomonadota</taxon>
        <taxon>Gammaproteobacteria</taxon>
        <taxon>Oceanospirillales</taxon>
        <taxon>Oceanospirillaceae</taxon>
        <taxon>Marinomonas</taxon>
    </lineage>
</organism>
<dbReference type="PROSITE" id="PS00687">
    <property type="entry name" value="ALDEHYDE_DEHYDR_GLU"/>
    <property type="match status" value="1"/>
</dbReference>
<feature type="active site" evidence="4 5">
    <location>
        <position position="253"/>
    </location>
</feature>
<evidence type="ECO:0000313" key="7">
    <source>
        <dbReference type="EMBL" id="MCZ2721428.1"/>
    </source>
</evidence>
<evidence type="ECO:0000256" key="5">
    <source>
        <dbReference type="PROSITE-ProRule" id="PRU10007"/>
    </source>
</evidence>
<dbReference type="PROSITE" id="PS00070">
    <property type="entry name" value="ALDEHYDE_DEHYDR_CYS"/>
    <property type="match status" value="1"/>
</dbReference>
<dbReference type="EC" id="1.2.1.71" evidence="4"/>
<feature type="domain" description="Aldehyde dehydrogenase" evidence="6">
    <location>
        <begin position="19"/>
        <end position="472"/>
    </location>
</feature>
<dbReference type="PANTHER" id="PTHR11699">
    <property type="entry name" value="ALDEHYDE DEHYDROGENASE-RELATED"/>
    <property type="match status" value="1"/>
</dbReference>
<keyword evidence="8" id="KW-1185">Reference proteome</keyword>
<evidence type="ECO:0000256" key="4">
    <source>
        <dbReference type="HAMAP-Rule" id="MF_01174"/>
    </source>
</evidence>
<proteinExistence type="inferred from homology"/>
<dbReference type="HAMAP" id="MF_01174">
    <property type="entry name" value="Aldedh_AstD"/>
    <property type="match status" value="1"/>
</dbReference>
<evidence type="ECO:0000313" key="8">
    <source>
        <dbReference type="Proteomes" id="UP001149719"/>
    </source>
</evidence>
<dbReference type="SUPFAM" id="SSF53720">
    <property type="entry name" value="ALDH-like"/>
    <property type="match status" value="1"/>
</dbReference>
<evidence type="ECO:0000256" key="2">
    <source>
        <dbReference type="ARBA" id="ARBA00023002"/>
    </source>
</evidence>
<dbReference type="RefSeq" id="WP_269124210.1">
    <property type="nucleotide sequence ID" value="NZ_JAPUBN010000013.1"/>
</dbReference>
<evidence type="ECO:0000259" key="6">
    <source>
        <dbReference type="Pfam" id="PF00171"/>
    </source>
</evidence>
<accession>A0ABT4JUG9</accession>
<comment type="pathway">
    <text evidence="4">Amino-acid degradation; L-arginine degradation via AST pathway; L-glutamate and succinate from L-arginine: step 4/5.</text>
</comment>
<feature type="binding site" evidence="4">
    <location>
        <begin position="230"/>
        <end position="235"/>
    </location>
    <ligand>
        <name>NAD(+)</name>
        <dbReference type="ChEBI" id="CHEBI:57540"/>
    </ligand>
</feature>
<dbReference type="Pfam" id="PF00171">
    <property type="entry name" value="Aldedh"/>
    <property type="match status" value="1"/>
</dbReference>
<evidence type="ECO:0000256" key="1">
    <source>
        <dbReference type="ARBA" id="ARBA00022503"/>
    </source>
</evidence>
<dbReference type="NCBIfam" id="TIGR03240">
    <property type="entry name" value="arg_catab_astD"/>
    <property type="match status" value="1"/>
</dbReference>
<reference evidence="7" key="1">
    <citation type="submission" date="2022-12" db="EMBL/GenBank/DDBJ databases">
        <title>Marinomonas 15G1-11 sp. nov, isolated from marine algae.</title>
        <authorList>
            <person name="Butt M."/>
            <person name="Choi D.G."/>
            <person name="Kim J.M."/>
            <person name="Lee J.K."/>
            <person name="Baek J.H."/>
            <person name="Jeon C.O."/>
        </authorList>
    </citation>
    <scope>NUCLEOTIDE SEQUENCE</scope>
    <source>
        <strain evidence="7">15G1-11</strain>
    </source>
</reference>
<comment type="similarity">
    <text evidence="4">Belongs to the aldehyde dehydrogenase family. AstD subfamily.</text>
</comment>
<keyword evidence="2 4" id="KW-0560">Oxidoreductase</keyword>
<gene>
    <name evidence="4 7" type="primary">astD</name>
    <name evidence="7" type="ORF">O1D97_07125</name>
</gene>
<dbReference type="InterPro" id="IPR016162">
    <property type="entry name" value="Ald_DH_N"/>
</dbReference>
<dbReference type="InterPro" id="IPR016163">
    <property type="entry name" value="Ald_DH_C"/>
</dbReference>
<comment type="caution">
    <text evidence="7">The sequence shown here is derived from an EMBL/GenBank/DDBJ whole genome shotgun (WGS) entry which is preliminary data.</text>
</comment>
<name>A0ABT4JUG9_9GAMM</name>
<dbReference type="InterPro" id="IPR029510">
    <property type="entry name" value="Ald_DH_CS_GLU"/>
</dbReference>
<dbReference type="Gene3D" id="3.40.605.10">
    <property type="entry name" value="Aldehyde Dehydrogenase, Chain A, domain 1"/>
    <property type="match status" value="1"/>
</dbReference>
<keyword evidence="1 4" id="KW-0056">Arginine metabolism</keyword>
<feature type="active site" evidence="4">
    <location>
        <position position="288"/>
    </location>
</feature>
<dbReference type="InterPro" id="IPR015590">
    <property type="entry name" value="Aldehyde_DH_dom"/>
</dbReference>
<keyword evidence="3 4" id="KW-0520">NAD</keyword>
<dbReference type="InterPro" id="IPR017649">
    <property type="entry name" value="SuccinylGlu_semiald_DH_AstD"/>
</dbReference>
<dbReference type="EMBL" id="JAPUBN010000013">
    <property type="protein sequence ID" value="MCZ2721428.1"/>
    <property type="molecule type" value="Genomic_DNA"/>
</dbReference>
<protein>
    <recommendedName>
        <fullName evidence="4">N-succinylglutamate 5-semialdehyde dehydrogenase</fullName>
        <ecNumber evidence="4">1.2.1.71</ecNumber>
    </recommendedName>
    <alternativeName>
        <fullName evidence="4">Succinylglutamic semialdehyde dehydrogenase</fullName>
        <shortName evidence="4">SGSD</shortName>
    </alternativeName>
</protein>
<dbReference type="Proteomes" id="UP001149719">
    <property type="component" value="Unassembled WGS sequence"/>
</dbReference>